<dbReference type="Gene3D" id="3.40.50.2000">
    <property type="entry name" value="Glycogen Phosphorylase B"/>
    <property type="match status" value="2"/>
</dbReference>
<dbReference type="AlphaFoldDB" id="A0A1F6PG56"/>
<name>A0A1F6PG56_9BACT</name>
<comment type="caution">
    <text evidence="1">The sequence shown here is derived from an EMBL/GenBank/DDBJ whole genome shotgun (WGS) entry which is preliminary data.</text>
</comment>
<evidence type="ECO:0008006" key="3">
    <source>
        <dbReference type="Google" id="ProtNLM"/>
    </source>
</evidence>
<gene>
    <name evidence="1" type="ORF">A2538_04770</name>
</gene>
<evidence type="ECO:0000313" key="1">
    <source>
        <dbReference type="EMBL" id="OGH94973.1"/>
    </source>
</evidence>
<accession>A0A1F6PG56</accession>
<evidence type="ECO:0000313" key="2">
    <source>
        <dbReference type="Proteomes" id="UP000178254"/>
    </source>
</evidence>
<dbReference type="Proteomes" id="UP000178254">
    <property type="component" value="Unassembled WGS sequence"/>
</dbReference>
<protein>
    <recommendedName>
        <fullName evidence="3">Glycosyltransferase subfamily 4-like N-terminal domain-containing protein</fullName>
    </recommendedName>
</protein>
<sequence length="384" mass="44223">MISNVKIIIIFFPGDLDEGQNGTKHDIVNRIKIFNELGFKVHLIVFDRNASEQLRKNDFGAEVLVIPRVISRSEYYRSSGLDNQSVMGVVSAEIVKNNPDILWFEYVNFANLAAILKKQFPDKKIFFRSHNYEIGHAWEKNLYNFKKSIFSLQTVASMLKDFFFIYKLENKMFAVANKIYCISRLDFKKYSRRFGVEKIDYLPFFSDYASLYKYKQNKSILDVVYLGSDFINNVNLSGVLLINKIAAKLKNSSVVFHILGKSLNKKILLAKNVVYHDYVEDLDSFFDDMDVGIVPVEIGFGMKVKAYEFLKRGFPTIISKRCSDVFGGVPSSDYLVAGNINEWVKCIIFLKDDMARKKMSEHALFFMNTEFSKEKIAATLSSCQ</sequence>
<reference evidence="1 2" key="1">
    <citation type="journal article" date="2016" name="Nat. Commun.">
        <title>Thousands of microbial genomes shed light on interconnected biogeochemical processes in an aquifer system.</title>
        <authorList>
            <person name="Anantharaman K."/>
            <person name="Brown C.T."/>
            <person name="Hug L.A."/>
            <person name="Sharon I."/>
            <person name="Castelle C.J."/>
            <person name="Probst A.J."/>
            <person name="Thomas B.C."/>
            <person name="Singh A."/>
            <person name="Wilkins M.J."/>
            <person name="Karaoz U."/>
            <person name="Brodie E.L."/>
            <person name="Williams K.H."/>
            <person name="Hubbard S.S."/>
            <person name="Banfield J.F."/>
        </authorList>
    </citation>
    <scope>NUCLEOTIDE SEQUENCE [LARGE SCALE GENOMIC DNA]</scope>
</reference>
<proteinExistence type="predicted"/>
<dbReference type="Pfam" id="PF13692">
    <property type="entry name" value="Glyco_trans_1_4"/>
    <property type="match status" value="1"/>
</dbReference>
<dbReference type="EMBL" id="MFRE01000005">
    <property type="protein sequence ID" value="OGH94973.1"/>
    <property type="molecule type" value="Genomic_DNA"/>
</dbReference>
<dbReference type="SUPFAM" id="SSF53756">
    <property type="entry name" value="UDP-Glycosyltransferase/glycogen phosphorylase"/>
    <property type="match status" value="1"/>
</dbReference>
<organism evidence="1 2">
    <name type="scientific">Candidatus Magasanikbacteria bacterium RIFOXYD2_FULL_41_14</name>
    <dbReference type="NCBI Taxonomy" id="1798709"/>
    <lineage>
        <taxon>Bacteria</taxon>
        <taxon>Candidatus Magasanikiibacteriota</taxon>
    </lineage>
</organism>
<dbReference type="STRING" id="1798709.A2538_04770"/>